<dbReference type="AlphaFoldDB" id="A0A645E8V6"/>
<evidence type="ECO:0000313" key="2">
    <source>
        <dbReference type="EMBL" id="MPM98414.1"/>
    </source>
</evidence>
<feature type="transmembrane region" description="Helical" evidence="1">
    <location>
        <begin position="63"/>
        <end position="88"/>
    </location>
</feature>
<reference evidence="2" key="1">
    <citation type="submission" date="2019-08" db="EMBL/GenBank/DDBJ databases">
        <authorList>
            <person name="Kucharzyk K."/>
            <person name="Murdoch R.W."/>
            <person name="Higgins S."/>
            <person name="Loffler F."/>
        </authorList>
    </citation>
    <scope>NUCLEOTIDE SEQUENCE</scope>
</reference>
<name>A0A645E8V6_9ZZZZ</name>
<keyword evidence="1" id="KW-1133">Transmembrane helix</keyword>
<dbReference type="EMBL" id="VSSQ01044585">
    <property type="protein sequence ID" value="MPM98414.1"/>
    <property type="molecule type" value="Genomic_DNA"/>
</dbReference>
<evidence type="ECO:0008006" key="3">
    <source>
        <dbReference type="Google" id="ProtNLM"/>
    </source>
</evidence>
<gene>
    <name evidence="2" type="ORF">SDC9_145600</name>
</gene>
<organism evidence="2">
    <name type="scientific">bioreactor metagenome</name>
    <dbReference type="NCBI Taxonomy" id="1076179"/>
    <lineage>
        <taxon>unclassified sequences</taxon>
        <taxon>metagenomes</taxon>
        <taxon>ecological metagenomes</taxon>
    </lineage>
</organism>
<accession>A0A645E8V6</accession>
<feature type="transmembrane region" description="Helical" evidence="1">
    <location>
        <begin position="30"/>
        <end position="51"/>
    </location>
</feature>
<protein>
    <recommendedName>
        <fullName evidence="3">Stage V sporulation protein B</fullName>
    </recommendedName>
</protein>
<comment type="caution">
    <text evidence="2">The sequence shown here is derived from an EMBL/GenBank/DDBJ whole genome shotgun (WGS) entry which is preliminary data.</text>
</comment>
<sequence>MASSAAAVVSAVALIIPLQKKIGGILTKSFFIAFFKMVASAAVMFGAVSFLRDIMLENLSRNLISQLITVFAPTAAGVLIYFGLTYAFGIEEPKLFGKYILKILKKNN</sequence>
<keyword evidence="1" id="KW-0472">Membrane</keyword>
<proteinExistence type="predicted"/>
<evidence type="ECO:0000256" key="1">
    <source>
        <dbReference type="SAM" id="Phobius"/>
    </source>
</evidence>
<keyword evidence="1" id="KW-0812">Transmembrane</keyword>